<proteinExistence type="inferred from homology"/>
<evidence type="ECO:0000256" key="8">
    <source>
        <dbReference type="ARBA" id="ARBA00022989"/>
    </source>
</evidence>
<dbReference type="GO" id="GO:0031966">
    <property type="term" value="C:mitochondrial membrane"/>
    <property type="evidence" value="ECO:0007669"/>
    <property type="project" value="UniProtKB-SubCell"/>
</dbReference>
<geneLocation type="mitochondrion" evidence="14"/>
<evidence type="ECO:0000256" key="5">
    <source>
        <dbReference type="ARBA" id="ARBA00022547"/>
    </source>
</evidence>
<evidence type="ECO:0000256" key="4">
    <source>
        <dbReference type="ARBA" id="ARBA00022448"/>
    </source>
</evidence>
<sequence>MPQMAPMWWYTLFMMFILTYCIFMMFIYFYKIYKMKMDKIYENPKNKNMNWKW</sequence>
<dbReference type="GO" id="GO:0015986">
    <property type="term" value="P:proton motive force-driven ATP synthesis"/>
    <property type="evidence" value="ECO:0007669"/>
    <property type="project" value="InterPro"/>
</dbReference>
<organism evidence="14">
    <name type="scientific">Quercophylus gonoporospinus</name>
    <dbReference type="NCBI Taxonomy" id="2127011"/>
    <lineage>
        <taxon>Eukaryota</taxon>
        <taxon>Metazoa</taxon>
        <taxon>Ecdysozoa</taxon>
        <taxon>Arthropoda</taxon>
        <taxon>Hexapoda</taxon>
        <taxon>Insecta</taxon>
        <taxon>Pterygota</taxon>
        <taxon>Neoptera</taxon>
        <taxon>Paraneoptera</taxon>
        <taxon>Hemiptera</taxon>
        <taxon>Heteroptera</taxon>
        <taxon>Panheteroptera</taxon>
        <taxon>Cimicomorpha</taxon>
        <taxon>Miridae</taxon>
        <taxon>Phylini</taxon>
        <taxon>Quercophylus</taxon>
    </lineage>
</organism>
<evidence type="ECO:0000256" key="6">
    <source>
        <dbReference type="ARBA" id="ARBA00022692"/>
    </source>
</evidence>
<keyword evidence="10 12" id="KW-0496">Mitochondrion</keyword>
<evidence type="ECO:0000256" key="11">
    <source>
        <dbReference type="ARBA" id="ARBA00023136"/>
    </source>
</evidence>
<keyword evidence="5 12" id="KW-0138">CF(0)</keyword>
<evidence type="ECO:0000256" key="2">
    <source>
        <dbReference type="ARBA" id="ARBA00008892"/>
    </source>
</evidence>
<dbReference type="InterPro" id="IPR001421">
    <property type="entry name" value="ATP8_metazoa"/>
</dbReference>
<evidence type="ECO:0000256" key="10">
    <source>
        <dbReference type="ARBA" id="ARBA00023128"/>
    </source>
</evidence>
<keyword evidence="9 12" id="KW-0406">Ion transport</keyword>
<keyword evidence="11 13" id="KW-0472">Membrane</keyword>
<keyword evidence="4 12" id="KW-0813">Transport</keyword>
<evidence type="ECO:0000256" key="12">
    <source>
        <dbReference type="RuleBase" id="RU003661"/>
    </source>
</evidence>
<keyword evidence="7 12" id="KW-0375">Hydrogen ion transport</keyword>
<evidence type="ECO:0000256" key="7">
    <source>
        <dbReference type="ARBA" id="ARBA00022781"/>
    </source>
</evidence>
<accession>A0A514LND3</accession>
<keyword evidence="8 13" id="KW-1133">Transmembrane helix</keyword>
<comment type="subcellular location">
    <subcellularLocation>
        <location evidence="1 12">Mitochondrion membrane</location>
        <topology evidence="1 12">Single-pass membrane protein</topology>
    </subcellularLocation>
</comment>
<evidence type="ECO:0000256" key="13">
    <source>
        <dbReference type="SAM" id="Phobius"/>
    </source>
</evidence>
<dbReference type="GO" id="GO:0015078">
    <property type="term" value="F:proton transmembrane transporter activity"/>
    <property type="evidence" value="ECO:0007669"/>
    <property type="project" value="InterPro"/>
</dbReference>
<evidence type="ECO:0000256" key="3">
    <source>
        <dbReference type="ARBA" id="ARBA00011291"/>
    </source>
</evidence>
<comment type="similarity">
    <text evidence="2 12">Belongs to the ATPase protein 8 family.</text>
</comment>
<gene>
    <name evidence="14" type="primary">ATP8</name>
</gene>
<dbReference type="GO" id="GO:0045259">
    <property type="term" value="C:proton-transporting ATP synthase complex"/>
    <property type="evidence" value="ECO:0007669"/>
    <property type="project" value="UniProtKB-KW"/>
</dbReference>
<evidence type="ECO:0000256" key="9">
    <source>
        <dbReference type="ARBA" id="ARBA00023065"/>
    </source>
</evidence>
<name>A0A514LND3_9HEMI</name>
<dbReference type="Pfam" id="PF00895">
    <property type="entry name" value="ATP-synt_8"/>
    <property type="match status" value="1"/>
</dbReference>
<comment type="subunit">
    <text evidence="3">F-type ATPases have 2 components, CF(1) - the catalytic core - and CF(0) - the membrane proton channel.</text>
</comment>
<feature type="transmembrane region" description="Helical" evidence="13">
    <location>
        <begin position="6"/>
        <end position="30"/>
    </location>
</feature>
<evidence type="ECO:0000313" key="14">
    <source>
        <dbReference type="EMBL" id="QDI93339.1"/>
    </source>
</evidence>
<protein>
    <recommendedName>
        <fullName evidence="12">ATP synthase complex subunit 8</fullName>
    </recommendedName>
</protein>
<evidence type="ECO:0000256" key="1">
    <source>
        <dbReference type="ARBA" id="ARBA00004304"/>
    </source>
</evidence>
<reference evidence="14" key="1">
    <citation type="journal article" date="2019" name="Methods Ecol Evol">
        <title>Cost efficient high throughput capture of museum arthropod specimen DNA using PCR generated baits.</title>
        <authorList>
            <person name="Knyshov A."/>
            <person name="Gordon E.R.L."/>
            <person name="Weirauch C."/>
        </authorList>
    </citation>
    <scope>NUCLEOTIDE SEQUENCE</scope>
</reference>
<keyword evidence="6 12" id="KW-0812">Transmembrane</keyword>
<dbReference type="EMBL" id="MK393944">
    <property type="protein sequence ID" value="QDI93339.1"/>
    <property type="molecule type" value="Genomic_DNA"/>
</dbReference>
<dbReference type="AlphaFoldDB" id="A0A514LND3"/>